<accession>A0A0G2IXU3</accession>
<organism evidence="3 4">
    <name type="scientific">[Emmonsia] crescens</name>
    <dbReference type="NCBI Taxonomy" id="73230"/>
    <lineage>
        <taxon>Eukaryota</taxon>
        <taxon>Fungi</taxon>
        <taxon>Dikarya</taxon>
        <taxon>Ascomycota</taxon>
        <taxon>Pezizomycotina</taxon>
        <taxon>Eurotiomycetes</taxon>
        <taxon>Eurotiomycetidae</taxon>
        <taxon>Onygenales</taxon>
        <taxon>Ajellomycetaceae</taxon>
        <taxon>Emergomyces</taxon>
    </lineage>
</organism>
<feature type="transmembrane region" description="Helical" evidence="2">
    <location>
        <begin position="111"/>
        <end position="133"/>
    </location>
</feature>
<keyword evidence="2" id="KW-0472">Membrane</keyword>
<dbReference type="EMBL" id="LCZI01001613">
    <property type="protein sequence ID" value="KKZ59994.1"/>
    <property type="molecule type" value="Genomic_DNA"/>
</dbReference>
<keyword evidence="2" id="KW-1133">Transmembrane helix</keyword>
<evidence type="ECO:0000256" key="1">
    <source>
        <dbReference type="SAM" id="MobiDB-lite"/>
    </source>
</evidence>
<feature type="region of interest" description="Disordered" evidence="1">
    <location>
        <begin position="26"/>
        <end position="61"/>
    </location>
</feature>
<protein>
    <submittedName>
        <fullName evidence="3">Uncharacterized protein</fullName>
    </submittedName>
</protein>
<name>A0A0G2IXU3_9EURO</name>
<keyword evidence="2" id="KW-0812">Transmembrane</keyword>
<dbReference type="AlphaFoldDB" id="A0A0G2IXU3"/>
<gene>
    <name evidence="3" type="ORF">EMCG_00836</name>
</gene>
<evidence type="ECO:0000313" key="4">
    <source>
        <dbReference type="Proteomes" id="UP000034164"/>
    </source>
</evidence>
<sequence>MDARDSQTLIALEHLDQNQVAREYYGEGSHATPDDRSSNKVSLDGVTIGPDHSEQPPRNKKLRRRKTSLCLVAFYVAISAFSWVVLCVLSRQHGSTKLGIMGTRLYRAAKFSSGAAAVFAFPVATALCARAVVPYAQAKRNGLTLRQTMFLADRAWANPQMWSRSTISKKQSLFFWSAVWLHVIGFVIFPLQQVLVGEGIVKYPREYGHVSSMIDFSDLFGEDPTPGSVLVQKLRYAITSVILDDVDPYIWVNNSDCDLDYQESTPPHWKSFISPALSTFNTGVLRQFAPRLNSTVSFKNVSMDDFPADCANLPGSFYAEYFATSNDKPRYSVQACMPSNQTNSPWKNQFRTPQTISEVLYLKIFVNGDRDRYTITGFSGGPAVFKVQADSTSGYFELPNYLNNNTASDLLPRDPDEFCDEHCTDQGYSPLIVTNNRAKWSASRKPTKRWTSDFTTIISPGTREQGEYKAHMEYENSGDVDDRVNLGPLYTVAEALFGNSSFIAARSHSPLEYVGSAISNYPGLCRDLAPLVGLMTEHRSRNSDVRQARLDCVGRPSHTHLILQVSNWLGLFWSNDTSVYRYGRDPKFVMERTLTAAVYLAHKGWFLDGNPRYGNFGIELNMGTDVIMPVISTAGIIVISVLLSIFLLGLIAIAGYVSSVPTFTATVDAFVMLRLGAELSVDDSTGPLPALSANAMSMDALDRKPGWFGDGKPDEEVGRVELGANARLRNGREYGAN</sequence>
<dbReference type="VEuPathDB" id="FungiDB:EMCG_00836"/>
<feature type="transmembrane region" description="Helical" evidence="2">
    <location>
        <begin position="68"/>
        <end position="91"/>
    </location>
</feature>
<feature type="transmembrane region" description="Helical" evidence="2">
    <location>
        <begin position="173"/>
        <end position="191"/>
    </location>
</feature>
<reference evidence="4" key="1">
    <citation type="journal article" date="2015" name="PLoS Genet.">
        <title>The dynamic genome and transcriptome of the human fungal pathogen Blastomyces and close relative Emmonsia.</title>
        <authorList>
            <person name="Munoz J.F."/>
            <person name="Gauthier G.M."/>
            <person name="Desjardins C.A."/>
            <person name="Gallo J.E."/>
            <person name="Holder J."/>
            <person name="Sullivan T.D."/>
            <person name="Marty A.J."/>
            <person name="Carmen J.C."/>
            <person name="Chen Z."/>
            <person name="Ding L."/>
            <person name="Gujja S."/>
            <person name="Magrini V."/>
            <person name="Misas E."/>
            <person name="Mitreva M."/>
            <person name="Priest M."/>
            <person name="Saif S."/>
            <person name="Whiston E.A."/>
            <person name="Young S."/>
            <person name="Zeng Q."/>
            <person name="Goldman W.E."/>
            <person name="Mardis E.R."/>
            <person name="Taylor J.W."/>
            <person name="McEwen J.G."/>
            <person name="Clay O.K."/>
            <person name="Klein B.S."/>
            <person name="Cuomo C.A."/>
        </authorList>
    </citation>
    <scope>NUCLEOTIDE SEQUENCE [LARGE SCALE GENOMIC DNA]</scope>
    <source>
        <strain evidence="4">UAMH 3008</strain>
    </source>
</reference>
<evidence type="ECO:0000256" key="2">
    <source>
        <dbReference type="SAM" id="Phobius"/>
    </source>
</evidence>
<comment type="caution">
    <text evidence="3">The sequence shown here is derived from an EMBL/GenBank/DDBJ whole genome shotgun (WGS) entry which is preliminary data.</text>
</comment>
<feature type="transmembrane region" description="Helical" evidence="2">
    <location>
        <begin position="634"/>
        <end position="657"/>
    </location>
</feature>
<proteinExistence type="predicted"/>
<dbReference type="OrthoDB" id="4184767at2759"/>
<dbReference type="Proteomes" id="UP000034164">
    <property type="component" value="Unassembled WGS sequence"/>
</dbReference>
<evidence type="ECO:0000313" key="3">
    <source>
        <dbReference type="EMBL" id="KKZ59994.1"/>
    </source>
</evidence>